<sequence>MARSVFDSLNEVDVISLHTMIYSYAQNGYGRKALELFERMMKLGLQANDVTVLSVLLACNNSGLVDEGCEFFESFRKGKVVLTNDHYACMVDMLGRAGRLDEAEMLINEVLNPDLVLWRTLLSACKIHRNVEMAERLKRKILEIAPGDEGTLILMSNLYAFTGKWNRVVEMKSDMRG</sequence>
<dbReference type="Pfam" id="PF20431">
    <property type="entry name" value="E_motif"/>
    <property type="match status" value="1"/>
</dbReference>
<feature type="repeat" description="PPR" evidence="2">
    <location>
        <begin position="13"/>
        <end position="47"/>
    </location>
</feature>
<organism evidence="3 4">
    <name type="scientific">Brassica carinata</name>
    <name type="common">Ethiopian mustard</name>
    <name type="synonym">Abyssinian cabbage</name>
    <dbReference type="NCBI Taxonomy" id="52824"/>
    <lineage>
        <taxon>Eukaryota</taxon>
        <taxon>Viridiplantae</taxon>
        <taxon>Streptophyta</taxon>
        <taxon>Embryophyta</taxon>
        <taxon>Tracheophyta</taxon>
        <taxon>Spermatophyta</taxon>
        <taxon>Magnoliopsida</taxon>
        <taxon>eudicotyledons</taxon>
        <taxon>Gunneridae</taxon>
        <taxon>Pentapetalae</taxon>
        <taxon>rosids</taxon>
        <taxon>malvids</taxon>
        <taxon>Brassicales</taxon>
        <taxon>Brassicaceae</taxon>
        <taxon>Brassiceae</taxon>
        <taxon>Brassica</taxon>
    </lineage>
</organism>
<evidence type="ECO:0000313" key="4">
    <source>
        <dbReference type="Proteomes" id="UP000886595"/>
    </source>
</evidence>
<dbReference type="PROSITE" id="PS51375">
    <property type="entry name" value="PPR"/>
    <property type="match status" value="1"/>
</dbReference>
<dbReference type="PANTHER" id="PTHR47926">
    <property type="entry name" value="PENTATRICOPEPTIDE REPEAT-CONTAINING PROTEIN"/>
    <property type="match status" value="1"/>
</dbReference>
<comment type="caution">
    <text evidence="3">The sequence shown here is derived from an EMBL/GenBank/DDBJ whole genome shotgun (WGS) entry which is preliminary data.</text>
</comment>
<dbReference type="FunFam" id="1.25.40.10:FF:000158">
    <property type="entry name" value="pentatricopeptide repeat-containing protein At2g33680"/>
    <property type="match status" value="1"/>
</dbReference>
<dbReference type="InterPro" id="IPR046848">
    <property type="entry name" value="E_motif"/>
</dbReference>
<keyword evidence="1" id="KW-0677">Repeat</keyword>
<evidence type="ECO:0000256" key="1">
    <source>
        <dbReference type="ARBA" id="ARBA00022737"/>
    </source>
</evidence>
<proteinExistence type="predicted"/>
<dbReference type="InterPro" id="IPR046960">
    <property type="entry name" value="PPR_At4g14850-like_plant"/>
</dbReference>
<name>A0A8X7RT66_BRACI</name>
<protein>
    <recommendedName>
        <fullName evidence="5">Pentatricopeptide repeat-containing protein</fullName>
    </recommendedName>
</protein>
<dbReference type="GO" id="GO:0003723">
    <property type="term" value="F:RNA binding"/>
    <property type="evidence" value="ECO:0007669"/>
    <property type="project" value="InterPro"/>
</dbReference>
<keyword evidence="4" id="KW-1185">Reference proteome</keyword>
<evidence type="ECO:0000256" key="2">
    <source>
        <dbReference type="PROSITE-ProRule" id="PRU00708"/>
    </source>
</evidence>
<dbReference type="GO" id="GO:0099402">
    <property type="term" value="P:plant organ development"/>
    <property type="evidence" value="ECO:0007669"/>
    <property type="project" value="UniProtKB-ARBA"/>
</dbReference>
<dbReference type="InterPro" id="IPR011990">
    <property type="entry name" value="TPR-like_helical_dom_sf"/>
</dbReference>
<dbReference type="NCBIfam" id="TIGR00756">
    <property type="entry name" value="PPR"/>
    <property type="match status" value="2"/>
</dbReference>
<dbReference type="Proteomes" id="UP000886595">
    <property type="component" value="Unassembled WGS sequence"/>
</dbReference>
<dbReference type="OrthoDB" id="185373at2759"/>
<accession>A0A8X7RT66</accession>
<evidence type="ECO:0008006" key="5">
    <source>
        <dbReference type="Google" id="ProtNLM"/>
    </source>
</evidence>
<dbReference type="EMBL" id="JAAMPC010000009">
    <property type="protein sequence ID" value="KAG2293587.1"/>
    <property type="molecule type" value="Genomic_DNA"/>
</dbReference>
<dbReference type="Gene3D" id="1.25.40.10">
    <property type="entry name" value="Tetratricopeptide repeat domain"/>
    <property type="match status" value="1"/>
</dbReference>
<dbReference type="AlphaFoldDB" id="A0A8X7RT66"/>
<evidence type="ECO:0000313" key="3">
    <source>
        <dbReference type="EMBL" id="KAG2293587.1"/>
    </source>
</evidence>
<dbReference type="GO" id="GO:0009451">
    <property type="term" value="P:RNA modification"/>
    <property type="evidence" value="ECO:0007669"/>
    <property type="project" value="InterPro"/>
</dbReference>
<gene>
    <name evidence="3" type="ORF">Bca52824_040256</name>
</gene>
<dbReference type="Pfam" id="PF01535">
    <property type="entry name" value="PPR"/>
    <property type="match status" value="2"/>
</dbReference>
<dbReference type="PANTHER" id="PTHR47926:SF342">
    <property type="entry name" value="TETRATRICOPEPTIDE-LIKE HELICAL DOMAIN-CONTAINING PROTEIN-RELATED"/>
    <property type="match status" value="1"/>
</dbReference>
<dbReference type="InterPro" id="IPR002885">
    <property type="entry name" value="PPR_rpt"/>
</dbReference>
<reference evidence="3 4" key="1">
    <citation type="submission" date="2020-02" db="EMBL/GenBank/DDBJ databases">
        <authorList>
            <person name="Ma Q."/>
            <person name="Huang Y."/>
            <person name="Song X."/>
            <person name="Pei D."/>
        </authorList>
    </citation>
    <scope>NUCLEOTIDE SEQUENCE [LARGE SCALE GENOMIC DNA]</scope>
    <source>
        <strain evidence="3">Sxm20200214</strain>
        <tissue evidence="3">Leaf</tissue>
    </source>
</reference>